<organism evidence="2 3">
    <name type="scientific">Neotoma lepida</name>
    <name type="common">Desert woodrat</name>
    <dbReference type="NCBI Taxonomy" id="56216"/>
    <lineage>
        <taxon>Eukaryota</taxon>
        <taxon>Metazoa</taxon>
        <taxon>Chordata</taxon>
        <taxon>Craniata</taxon>
        <taxon>Vertebrata</taxon>
        <taxon>Euteleostomi</taxon>
        <taxon>Mammalia</taxon>
        <taxon>Eutheria</taxon>
        <taxon>Euarchontoglires</taxon>
        <taxon>Glires</taxon>
        <taxon>Rodentia</taxon>
        <taxon>Myomorpha</taxon>
        <taxon>Muroidea</taxon>
        <taxon>Cricetidae</taxon>
        <taxon>Neotominae</taxon>
        <taxon>Neotoma</taxon>
    </lineage>
</organism>
<feature type="region of interest" description="Disordered" evidence="1">
    <location>
        <begin position="135"/>
        <end position="158"/>
    </location>
</feature>
<evidence type="ECO:0000313" key="2">
    <source>
        <dbReference type="EMBL" id="OBS71088.1"/>
    </source>
</evidence>
<dbReference type="OrthoDB" id="9622916at2759"/>
<protein>
    <submittedName>
        <fullName evidence="2">Uncharacterized protein</fullName>
    </submittedName>
</protein>
<feature type="non-terminal residue" evidence="2">
    <location>
        <position position="238"/>
    </location>
</feature>
<name>A0A1A6GXM3_NEOLE</name>
<comment type="caution">
    <text evidence="2">The sequence shown here is derived from an EMBL/GenBank/DDBJ whole genome shotgun (WGS) entry which is preliminary data.</text>
</comment>
<feature type="compositionally biased region" description="Polar residues" evidence="1">
    <location>
        <begin position="1"/>
        <end position="33"/>
    </location>
</feature>
<dbReference type="STRING" id="56216.A0A1A6GXM3"/>
<reference evidence="2 3" key="1">
    <citation type="submission" date="2016-06" db="EMBL/GenBank/DDBJ databases">
        <title>The Draft Genome Sequence and Annotation of the Desert Woodrat Neotoma lepida.</title>
        <authorList>
            <person name="Campbell M."/>
            <person name="Oakeson K.F."/>
            <person name="Yandell M."/>
            <person name="Halpert J.R."/>
            <person name="Dearing D."/>
        </authorList>
    </citation>
    <scope>NUCLEOTIDE SEQUENCE [LARGE SCALE GENOMIC DNA]</scope>
    <source>
        <strain evidence="2">417</strain>
        <tissue evidence="2">Liver</tissue>
    </source>
</reference>
<gene>
    <name evidence="2" type="ORF">A6R68_00370</name>
</gene>
<dbReference type="AlphaFoldDB" id="A0A1A6GXM3"/>
<evidence type="ECO:0000313" key="3">
    <source>
        <dbReference type="Proteomes" id="UP000092124"/>
    </source>
</evidence>
<proteinExistence type="predicted"/>
<dbReference type="Proteomes" id="UP000092124">
    <property type="component" value="Unassembled WGS sequence"/>
</dbReference>
<accession>A0A1A6GXM3</accession>
<keyword evidence="3" id="KW-1185">Reference proteome</keyword>
<evidence type="ECO:0000256" key="1">
    <source>
        <dbReference type="SAM" id="MobiDB-lite"/>
    </source>
</evidence>
<sequence length="238" mass="26516">MTATSCSQVHYPNQITTSSSGQTPCGDQQSTPTPDRIIYGDQMIVPDRYQALYEHQTAAYRGDKNFCVDLQVTSPVGGELLYDWQMQTVGFDTIHCESKRTKSSEKDNLFQSPKTTTSCEDTFYLGQMKTTSVDENVYPGQKRSPNVERSHSPQRTSFGNQSPYVGGFTYLSSCFVAQSQPLGSFSVSPLVLGQLPQEKSDLETHSHVTQKKPPSLESFLCPYQNCKKPYTNLSTSKT</sequence>
<feature type="region of interest" description="Disordered" evidence="1">
    <location>
        <begin position="1"/>
        <end position="35"/>
    </location>
</feature>
<dbReference type="EMBL" id="LZPO01065851">
    <property type="protein sequence ID" value="OBS71088.1"/>
    <property type="molecule type" value="Genomic_DNA"/>
</dbReference>